<sequence>MADLDFFADLMISGTVLGLDHTSTLANVEKVLGWGHTVEAPSGVISDFGLVEFGWWRDRPEDEWGVVYFGAQVQRLSWLAGENQIEAALVDRYGRFRSRLDFGELHVAVQARGFTLEERPSINDGIAEYWEPTSRMGLLVVSDSEEWDEPLGTILKMLGPGGRNSWLSFQGREQAFKSYANHLLILSEPALVTWLDKREPREEPERTDWWHYLRSVVAHRTGGTPAENAQWRLLGFALDRHAALRGIDTADEAAATLIVSLTEARELSVAAELPTMDEAVERWLAATTAMANATRLCTERPLDPADIRLSRRLRNQIHIIQPCLPYIGSAVLADELRAWIELKHSLLRQY</sequence>
<evidence type="ECO:0000313" key="1">
    <source>
        <dbReference type="EMBL" id="GES12104.1"/>
    </source>
</evidence>
<dbReference type="OrthoDB" id="3360700at2"/>
<accession>A0A5M3WT90</accession>
<proteinExistence type="predicted"/>
<keyword evidence="2" id="KW-1185">Reference proteome</keyword>
<dbReference type="Proteomes" id="UP000331127">
    <property type="component" value="Unassembled WGS sequence"/>
</dbReference>
<name>A0A5M3WT90_9ACTN</name>
<evidence type="ECO:0000313" key="2">
    <source>
        <dbReference type="Proteomes" id="UP000331127"/>
    </source>
</evidence>
<comment type="caution">
    <text evidence="1">The sequence shown here is derived from an EMBL/GenBank/DDBJ whole genome shotgun (WGS) entry which is preliminary data.</text>
</comment>
<gene>
    <name evidence="1" type="ORF">Amac_057010</name>
</gene>
<organism evidence="1 2">
    <name type="scientific">Acrocarpospora macrocephala</name>
    <dbReference type="NCBI Taxonomy" id="150177"/>
    <lineage>
        <taxon>Bacteria</taxon>
        <taxon>Bacillati</taxon>
        <taxon>Actinomycetota</taxon>
        <taxon>Actinomycetes</taxon>
        <taxon>Streptosporangiales</taxon>
        <taxon>Streptosporangiaceae</taxon>
        <taxon>Acrocarpospora</taxon>
    </lineage>
</organism>
<reference evidence="1 2" key="1">
    <citation type="submission" date="2019-10" db="EMBL/GenBank/DDBJ databases">
        <title>Whole genome shotgun sequence of Acrocarpospora macrocephala NBRC 16266.</title>
        <authorList>
            <person name="Ichikawa N."/>
            <person name="Kimura A."/>
            <person name="Kitahashi Y."/>
            <person name="Komaki H."/>
            <person name="Oguchi A."/>
        </authorList>
    </citation>
    <scope>NUCLEOTIDE SEQUENCE [LARGE SCALE GENOMIC DNA]</scope>
    <source>
        <strain evidence="1 2">NBRC 16266</strain>
    </source>
</reference>
<dbReference type="AlphaFoldDB" id="A0A5M3WT90"/>
<dbReference type="EMBL" id="BLAE01000034">
    <property type="protein sequence ID" value="GES12104.1"/>
    <property type="molecule type" value="Genomic_DNA"/>
</dbReference>
<protein>
    <submittedName>
        <fullName evidence="1">Uncharacterized protein</fullName>
    </submittedName>
</protein>
<dbReference type="RefSeq" id="WP_155357435.1">
    <property type="nucleotide sequence ID" value="NZ_BAAAHL010000030.1"/>
</dbReference>